<name>A0A4C1T2E2_EUMVA</name>
<comment type="caution">
    <text evidence="2">The sequence shown here is derived from an EMBL/GenBank/DDBJ whole genome shotgun (WGS) entry which is preliminary data.</text>
</comment>
<dbReference type="EMBL" id="BGZK01000032">
    <property type="protein sequence ID" value="GBP08639.1"/>
    <property type="molecule type" value="Genomic_DNA"/>
</dbReference>
<reference evidence="2 3" key="1">
    <citation type="journal article" date="2019" name="Commun. Biol.">
        <title>The bagworm genome reveals a unique fibroin gene that provides high tensile strength.</title>
        <authorList>
            <person name="Kono N."/>
            <person name="Nakamura H."/>
            <person name="Ohtoshi R."/>
            <person name="Tomita M."/>
            <person name="Numata K."/>
            <person name="Arakawa K."/>
        </authorList>
    </citation>
    <scope>NUCLEOTIDE SEQUENCE [LARGE SCALE GENOMIC DNA]</scope>
</reference>
<evidence type="ECO:0000313" key="3">
    <source>
        <dbReference type="Proteomes" id="UP000299102"/>
    </source>
</evidence>
<feature type="region of interest" description="Disordered" evidence="1">
    <location>
        <begin position="1"/>
        <end position="65"/>
    </location>
</feature>
<keyword evidence="3" id="KW-1185">Reference proteome</keyword>
<feature type="region of interest" description="Disordered" evidence="1">
    <location>
        <begin position="81"/>
        <end position="106"/>
    </location>
</feature>
<feature type="compositionally biased region" description="Basic residues" evidence="1">
    <location>
        <begin position="45"/>
        <end position="55"/>
    </location>
</feature>
<protein>
    <submittedName>
        <fullName evidence="2">Uncharacterized protein</fullName>
    </submittedName>
</protein>
<sequence>MESWAPPARHHPFGRRNGDRRVPFEGSSGANLCERLIPRDSRCRGDKRKPGRKQSPKAARQWAGAAARPLYDSAFKLRFGARPPRPADAGVADPGLAQRPRAAGCG</sequence>
<evidence type="ECO:0000256" key="1">
    <source>
        <dbReference type="SAM" id="MobiDB-lite"/>
    </source>
</evidence>
<gene>
    <name evidence="2" type="ORF">EVAR_7243_1</name>
</gene>
<organism evidence="2 3">
    <name type="scientific">Eumeta variegata</name>
    <name type="common">Bagworm moth</name>
    <name type="synonym">Eumeta japonica</name>
    <dbReference type="NCBI Taxonomy" id="151549"/>
    <lineage>
        <taxon>Eukaryota</taxon>
        <taxon>Metazoa</taxon>
        <taxon>Ecdysozoa</taxon>
        <taxon>Arthropoda</taxon>
        <taxon>Hexapoda</taxon>
        <taxon>Insecta</taxon>
        <taxon>Pterygota</taxon>
        <taxon>Neoptera</taxon>
        <taxon>Endopterygota</taxon>
        <taxon>Lepidoptera</taxon>
        <taxon>Glossata</taxon>
        <taxon>Ditrysia</taxon>
        <taxon>Tineoidea</taxon>
        <taxon>Psychidae</taxon>
        <taxon>Oiketicinae</taxon>
        <taxon>Eumeta</taxon>
    </lineage>
</organism>
<dbReference type="AlphaFoldDB" id="A0A4C1T2E2"/>
<evidence type="ECO:0000313" key="2">
    <source>
        <dbReference type="EMBL" id="GBP08639.1"/>
    </source>
</evidence>
<dbReference type="Proteomes" id="UP000299102">
    <property type="component" value="Unassembled WGS sequence"/>
</dbReference>
<proteinExistence type="predicted"/>
<accession>A0A4C1T2E2</accession>